<dbReference type="Gene3D" id="1.10.510.10">
    <property type="entry name" value="Transferase(Phosphotransferase) domain 1"/>
    <property type="match status" value="1"/>
</dbReference>
<proteinExistence type="predicted"/>
<dbReference type="InterPro" id="IPR000719">
    <property type="entry name" value="Prot_kinase_dom"/>
</dbReference>
<keyword evidence="1" id="KW-0547">Nucleotide-binding</keyword>
<dbReference type="EMBL" id="JAPFFF010000002">
    <property type="protein sequence ID" value="KAK8896630.1"/>
    <property type="molecule type" value="Genomic_DNA"/>
</dbReference>
<keyword evidence="5" id="KW-1185">Reference proteome</keyword>
<evidence type="ECO:0000256" key="1">
    <source>
        <dbReference type="PROSITE-ProRule" id="PRU10141"/>
    </source>
</evidence>
<reference evidence="4 5" key="1">
    <citation type="submission" date="2024-04" db="EMBL/GenBank/DDBJ databases">
        <title>Tritrichomonas musculus Genome.</title>
        <authorList>
            <person name="Alves-Ferreira E."/>
            <person name="Grigg M."/>
            <person name="Lorenzi H."/>
            <person name="Galac M."/>
        </authorList>
    </citation>
    <scope>NUCLEOTIDE SEQUENCE [LARGE SCALE GENOMIC DNA]</scope>
    <source>
        <strain evidence="4 5">EAF2021</strain>
    </source>
</reference>
<evidence type="ECO:0000259" key="3">
    <source>
        <dbReference type="PROSITE" id="PS50011"/>
    </source>
</evidence>
<dbReference type="Pfam" id="PF00069">
    <property type="entry name" value="Pkinase"/>
    <property type="match status" value="1"/>
</dbReference>
<keyword evidence="1" id="KW-0067">ATP-binding</keyword>
<evidence type="ECO:0000313" key="5">
    <source>
        <dbReference type="Proteomes" id="UP001470230"/>
    </source>
</evidence>
<dbReference type="InterPro" id="IPR017441">
    <property type="entry name" value="Protein_kinase_ATP_BS"/>
</dbReference>
<sequence length="367" mass="42631">MELKNVFFNAEDFNPTSKTLGEGTFGRVFLVKNPKKKKFIAKSIKIEDGFNGNDQMTLIQESITFHKLNHPSIIKFLGINFQSFEDQEKFSPTILTEFIPYDSLRGLFDNDDEDWNSTKKYIALLGISSAMKYLHKHKILHLQLKPENIIIDGDYYPHISDYGLSKCFPKLQSKSIQIAKRRKIGSLMYMAPEMLEDNEYNEEEDNCHYGAAADVYAFGILAYQIVTGKAPFSEFNKISPKKLTNKVMSGYRPVIDSDISKKMKRLILRCLSQDAKERPTFDEIFSKLSTDFSYFNDEIDEDEINEYLEKLSESEEKITKNKECDENILYTQNNLTEERNCYEEMIKTLSSRIQNLQEIKIKGIFIL</sequence>
<dbReference type="PANTHER" id="PTHR44329">
    <property type="entry name" value="SERINE/THREONINE-PROTEIN KINASE TNNI3K-RELATED"/>
    <property type="match status" value="1"/>
</dbReference>
<dbReference type="Proteomes" id="UP001470230">
    <property type="component" value="Unassembled WGS sequence"/>
</dbReference>
<dbReference type="PROSITE" id="PS00107">
    <property type="entry name" value="PROTEIN_KINASE_ATP"/>
    <property type="match status" value="1"/>
</dbReference>
<organism evidence="4 5">
    <name type="scientific">Tritrichomonas musculus</name>
    <dbReference type="NCBI Taxonomy" id="1915356"/>
    <lineage>
        <taxon>Eukaryota</taxon>
        <taxon>Metamonada</taxon>
        <taxon>Parabasalia</taxon>
        <taxon>Tritrichomonadida</taxon>
        <taxon>Tritrichomonadidae</taxon>
        <taxon>Tritrichomonas</taxon>
    </lineage>
</organism>
<name>A0ABR2L310_9EUKA</name>
<comment type="caution">
    <text evidence="4">The sequence shown here is derived from an EMBL/GenBank/DDBJ whole genome shotgun (WGS) entry which is preliminary data.</text>
</comment>
<keyword evidence="2" id="KW-0175">Coiled coil</keyword>
<feature type="binding site" evidence="1">
    <location>
        <position position="42"/>
    </location>
    <ligand>
        <name>ATP</name>
        <dbReference type="ChEBI" id="CHEBI:30616"/>
    </ligand>
</feature>
<accession>A0ABR2L310</accession>
<evidence type="ECO:0000256" key="2">
    <source>
        <dbReference type="SAM" id="Coils"/>
    </source>
</evidence>
<evidence type="ECO:0000313" key="4">
    <source>
        <dbReference type="EMBL" id="KAK8896630.1"/>
    </source>
</evidence>
<dbReference type="InterPro" id="IPR011009">
    <property type="entry name" value="Kinase-like_dom_sf"/>
</dbReference>
<gene>
    <name evidence="4" type="ORF">M9Y10_014542</name>
</gene>
<dbReference type="SUPFAM" id="SSF56112">
    <property type="entry name" value="Protein kinase-like (PK-like)"/>
    <property type="match status" value="1"/>
</dbReference>
<dbReference type="InterPro" id="IPR051681">
    <property type="entry name" value="Ser/Thr_Kinases-Pseudokinases"/>
</dbReference>
<dbReference type="PROSITE" id="PS50011">
    <property type="entry name" value="PROTEIN_KINASE_DOM"/>
    <property type="match status" value="1"/>
</dbReference>
<dbReference type="PANTHER" id="PTHR44329:SF214">
    <property type="entry name" value="PROTEIN KINASE DOMAIN-CONTAINING PROTEIN"/>
    <property type="match status" value="1"/>
</dbReference>
<feature type="coiled-coil region" evidence="2">
    <location>
        <begin position="332"/>
        <end position="359"/>
    </location>
</feature>
<protein>
    <recommendedName>
        <fullName evidence="3">Protein kinase domain-containing protein</fullName>
    </recommendedName>
</protein>
<feature type="domain" description="Protein kinase" evidence="3">
    <location>
        <begin position="14"/>
        <end position="295"/>
    </location>
</feature>